<dbReference type="Proteomes" id="UP001140087">
    <property type="component" value="Unassembled WGS sequence"/>
</dbReference>
<name>A0ACC1L2A2_9FUNG</name>
<dbReference type="EMBL" id="JANBUN010001131">
    <property type="protein sequence ID" value="KAJ2799512.1"/>
    <property type="molecule type" value="Genomic_DNA"/>
</dbReference>
<proteinExistence type="predicted"/>
<keyword evidence="2" id="KW-1185">Reference proteome</keyword>
<evidence type="ECO:0000313" key="2">
    <source>
        <dbReference type="Proteomes" id="UP001140087"/>
    </source>
</evidence>
<reference evidence="1" key="1">
    <citation type="submission" date="2022-07" db="EMBL/GenBank/DDBJ databases">
        <title>Phylogenomic reconstructions and comparative analyses of Kickxellomycotina fungi.</title>
        <authorList>
            <person name="Reynolds N.K."/>
            <person name="Stajich J.E."/>
            <person name="Barry K."/>
            <person name="Grigoriev I.V."/>
            <person name="Crous P."/>
            <person name="Smith M.E."/>
        </authorList>
    </citation>
    <scope>NUCLEOTIDE SEQUENCE</scope>
    <source>
        <strain evidence="1">BCRC 34780</strain>
    </source>
</reference>
<comment type="caution">
    <text evidence="1">The sequence shown here is derived from an EMBL/GenBank/DDBJ whole genome shotgun (WGS) entry which is preliminary data.</text>
</comment>
<organism evidence="1 2">
    <name type="scientific">Coemansia helicoidea</name>
    <dbReference type="NCBI Taxonomy" id="1286919"/>
    <lineage>
        <taxon>Eukaryota</taxon>
        <taxon>Fungi</taxon>
        <taxon>Fungi incertae sedis</taxon>
        <taxon>Zoopagomycota</taxon>
        <taxon>Kickxellomycotina</taxon>
        <taxon>Kickxellomycetes</taxon>
        <taxon>Kickxellales</taxon>
        <taxon>Kickxellaceae</taxon>
        <taxon>Coemansia</taxon>
    </lineage>
</organism>
<accession>A0ACC1L2A2</accession>
<sequence>MSARSYYDVLEVEETASDSEIKRAYRRLAMLYHPDKNPDGADLFKEISHAYDTLSDPDRRAAYDQFGMGGDPSGGFGGFDGFGMDDGFFGEHMFGGHGPPPPPPRAEAHPLPVTLADLFHGKRVRVRLVRSVVCKRCNGAGGKRSVLRECLACGGKGTRIAARQVAPGLFSQARVQCTACRGSGKVVPESDRCRKCTGAGTVDEKAAVEIDIKPGMSDGQRITLYGQGDQPPGQAPQDLVFVLRQEAHSGFQRNGDNLSVHAKIDLAEALCGFSRVLLTHIDGRQIVVSHQSGVLRPGDVLRVSGEGMPQEKRPKARGDLFVVLDILFPDSSWRPDPALRALLPRTAQDAAPAHQGSPATEVVGRRISPETYEKEVPKRPQHAHGGAEDGFGRDPRFHQGAQPACEQQ</sequence>
<gene>
    <name evidence="1" type="primary">XDJ1</name>
    <name evidence="1" type="ORF">H4R21_003518</name>
</gene>
<protein>
    <submittedName>
        <fullName evidence="1">DnaJ-like protein xdj1</fullName>
    </submittedName>
</protein>
<evidence type="ECO:0000313" key="1">
    <source>
        <dbReference type="EMBL" id="KAJ2799512.1"/>
    </source>
</evidence>